<keyword evidence="8 13" id="KW-0648">Protein biosynthesis</keyword>
<evidence type="ECO:0000256" key="11">
    <source>
        <dbReference type="ARBA" id="ARBA00047364"/>
    </source>
</evidence>
<evidence type="ECO:0000313" key="17">
    <source>
        <dbReference type="Proteomes" id="UP001530293"/>
    </source>
</evidence>
<dbReference type="SUPFAM" id="SSF52374">
    <property type="entry name" value="Nucleotidylyl transferase"/>
    <property type="match status" value="1"/>
</dbReference>
<reference evidence="16 17" key="1">
    <citation type="submission" date="2024-10" db="EMBL/GenBank/DDBJ databases">
        <title>Updated reference genomes for cyclostephanoid diatoms.</title>
        <authorList>
            <person name="Roberts W.R."/>
            <person name="Alverson A.J."/>
        </authorList>
    </citation>
    <scope>NUCLEOTIDE SEQUENCE [LARGE SCALE GENOMIC DNA]</scope>
    <source>
        <strain evidence="16 17">AJA232-27</strain>
    </source>
</reference>
<dbReference type="Pfam" id="PF19303">
    <property type="entry name" value="Anticodon_3"/>
    <property type="match status" value="1"/>
</dbReference>
<organism evidence="16 17">
    <name type="scientific">Discostella pseudostelligera</name>
    <dbReference type="NCBI Taxonomy" id="259834"/>
    <lineage>
        <taxon>Eukaryota</taxon>
        <taxon>Sar</taxon>
        <taxon>Stramenopiles</taxon>
        <taxon>Ochrophyta</taxon>
        <taxon>Bacillariophyta</taxon>
        <taxon>Coscinodiscophyceae</taxon>
        <taxon>Thalassiosirophycidae</taxon>
        <taxon>Stephanodiscales</taxon>
        <taxon>Stephanodiscaceae</taxon>
        <taxon>Discostella</taxon>
    </lineage>
</organism>
<evidence type="ECO:0000256" key="6">
    <source>
        <dbReference type="ARBA" id="ARBA00022840"/>
    </source>
</evidence>
<dbReference type="InterPro" id="IPR041872">
    <property type="entry name" value="Anticodon_Met"/>
</dbReference>
<dbReference type="FunFam" id="2.40.50.140:FF:000225">
    <property type="entry name" value="tyrosine--tRNA ligase, cytoplasmic"/>
    <property type="match status" value="1"/>
</dbReference>
<evidence type="ECO:0000256" key="8">
    <source>
        <dbReference type="ARBA" id="ARBA00022917"/>
    </source>
</evidence>
<sequence>MSESTPPTSATGAVGATAGYDRWTLRDPSSISYGYYSGSANKSSSNELPPSASAAGAGTASSAAISNDNADTKQKKGFYITTAINYTNGPAHMGHAYEAASADAIARFARLNHKSSDGGIDCYFVTGADEHGEKIAKTAEKEGKAPIEICDKYVAGFQCLNQRILVTNDDYVRTTSARHKRTAQALWNRVCTASNNEDIYLDQYSGWYNVKEETFVTDSEAELCNFCDPTTGDPLKRVQEASYFFKMSKYHDRLVEHILQNEVFIRPEGHRNNILTRLNADRLRDLSISRTTFDHGIPVPEGFDSKHVMYVWFDALTNYLTGVDALGVNGEGNEALASLWPADVHIIGKDILWFHTVIWPCILMSANLPLPKTVFAHGFVNDKDGKKMSKSVGNVVDPHDMLDLFDVDSFRWYLCKEAPYGGELSFSEENMREMHNADLVKTLGNLVQRVTKLCEKYCGGTIPDVPGPDAKVIDFDQVRKTYVAEMEAYALEGGANVAIQACRDVNGYLTKEEPWKLSGDEFAEKRQVIVRATLEAVYAVAHLLLPFIPKGASEIFKKMNTPPKSLWDIDPELRDNLAVRTKIDVGSLLYEINKSEEEKELSKAEASNKKKQSYEEAQRLKKEKKAKEIAASKAAQVGDDAPDQPEFTKIDIRVGQITKVWHHPEADKLFCEEIDVGEEGGPRQIASGLREHYTLEEMEGRKVLVVCNLKAAKIVGFNSNGMVLAAKSDDGKQVEIVSPPADAPVGERVFIHGLTGEPYSSAQIKKKKVWESVAKGLKTGDNGVATWDGKEIVTSAGVCSAASLVGAPIS</sequence>
<dbReference type="Gene3D" id="1.10.730.10">
    <property type="entry name" value="Isoleucyl-tRNA Synthetase, Domain 1"/>
    <property type="match status" value="1"/>
</dbReference>
<dbReference type="PANTHER" id="PTHR43326">
    <property type="entry name" value="METHIONYL-TRNA SYNTHETASE"/>
    <property type="match status" value="1"/>
</dbReference>
<keyword evidence="17" id="KW-1185">Reference proteome</keyword>
<evidence type="ECO:0000256" key="7">
    <source>
        <dbReference type="ARBA" id="ARBA00022884"/>
    </source>
</evidence>
<keyword evidence="6 13" id="KW-0067">ATP-binding</keyword>
<keyword evidence="3 12" id="KW-0820">tRNA-binding</keyword>
<dbReference type="SUPFAM" id="SSF50249">
    <property type="entry name" value="Nucleic acid-binding proteins"/>
    <property type="match status" value="1"/>
</dbReference>
<accession>A0ABD3LXD0</accession>
<keyword evidence="5 13" id="KW-0547">Nucleotide-binding</keyword>
<proteinExistence type="inferred from homology"/>
<dbReference type="Gene3D" id="2.170.220.10">
    <property type="match status" value="1"/>
</dbReference>
<evidence type="ECO:0000256" key="3">
    <source>
        <dbReference type="ARBA" id="ARBA00022555"/>
    </source>
</evidence>
<dbReference type="GO" id="GO:0005524">
    <property type="term" value="F:ATP binding"/>
    <property type="evidence" value="ECO:0007669"/>
    <property type="project" value="UniProtKB-KW"/>
</dbReference>
<evidence type="ECO:0000256" key="10">
    <source>
        <dbReference type="ARBA" id="ARBA00030904"/>
    </source>
</evidence>
<evidence type="ECO:0000256" key="4">
    <source>
        <dbReference type="ARBA" id="ARBA00022598"/>
    </source>
</evidence>
<dbReference type="InterPro" id="IPR015413">
    <property type="entry name" value="Methionyl/Leucyl_tRNA_Synth"/>
</dbReference>
<dbReference type="AlphaFoldDB" id="A0ABD3LXD0"/>
<dbReference type="Gene3D" id="2.40.50.140">
    <property type="entry name" value="Nucleic acid-binding proteins"/>
    <property type="match status" value="1"/>
</dbReference>
<evidence type="ECO:0000256" key="5">
    <source>
        <dbReference type="ARBA" id="ARBA00022741"/>
    </source>
</evidence>
<evidence type="ECO:0000256" key="13">
    <source>
        <dbReference type="RuleBase" id="RU363039"/>
    </source>
</evidence>
<comment type="caution">
    <text evidence="16">The sequence shown here is derived from an EMBL/GenBank/DDBJ whole genome shotgun (WGS) entry which is preliminary data.</text>
</comment>
<dbReference type="Proteomes" id="UP001530293">
    <property type="component" value="Unassembled WGS sequence"/>
</dbReference>
<protein>
    <recommendedName>
        <fullName evidence="1">methionine--tRNA ligase</fullName>
        <ecNumber evidence="1">6.1.1.10</ecNumber>
    </recommendedName>
    <alternativeName>
        <fullName evidence="10">Methionyl-tRNA synthetase</fullName>
    </alternativeName>
</protein>
<dbReference type="NCBIfam" id="NF008900">
    <property type="entry name" value="PRK12267.1"/>
    <property type="match status" value="1"/>
</dbReference>
<keyword evidence="14" id="KW-0175">Coiled coil</keyword>
<evidence type="ECO:0000256" key="12">
    <source>
        <dbReference type="PROSITE-ProRule" id="PRU00209"/>
    </source>
</evidence>
<comment type="similarity">
    <text evidence="13">Belongs to the class-I aminoacyl-tRNA synthetase family.</text>
</comment>
<evidence type="ECO:0000256" key="9">
    <source>
        <dbReference type="ARBA" id="ARBA00023146"/>
    </source>
</evidence>
<comment type="catalytic activity">
    <reaction evidence="11">
        <text>tRNA(Met) + L-methionine + ATP = L-methionyl-tRNA(Met) + AMP + diphosphate</text>
        <dbReference type="Rhea" id="RHEA:13481"/>
        <dbReference type="Rhea" id="RHEA-COMP:9667"/>
        <dbReference type="Rhea" id="RHEA-COMP:9698"/>
        <dbReference type="ChEBI" id="CHEBI:30616"/>
        <dbReference type="ChEBI" id="CHEBI:33019"/>
        <dbReference type="ChEBI" id="CHEBI:57844"/>
        <dbReference type="ChEBI" id="CHEBI:78442"/>
        <dbReference type="ChEBI" id="CHEBI:78530"/>
        <dbReference type="ChEBI" id="CHEBI:456215"/>
        <dbReference type="EC" id="6.1.1.10"/>
    </reaction>
</comment>
<evidence type="ECO:0000259" key="15">
    <source>
        <dbReference type="PROSITE" id="PS50886"/>
    </source>
</evidence>
<dbReference type="InterPro" id="IPR014729">
    <property type="entry name" value="Rossmann-like_a/b/a_fold"/>
</dbReference>
<keyword evidence="4 13" id="KW-0436">Ligase</keyword>
<dbReference type="InterPro" id="IPR033911">
    <property type="entry name" value="MetRS_core"/>
</dbReference>
<dbReference type="PRINTS" id="PR01041">
    <property type="entry name" value="TRNASYNTHMET"/>
</dbReference>
<dbReference type="Gene3D" id="3.40.50.620">
    <property type="entry name" value="HUPs"/>
    <property type="match status" value="1"/>
</dbReference>
<dbReference type="CDD" id="cd07957">
    <property type="entry name" value="Anticodon_Ia_Met"/>
    <property type="match status" value="1"/>
</dbReference>
<dbReference type="PANTHER" id="PTHR43326:SF2">
    <property type="entry name" value="METHIONINE--TRNA LIGASE"/>
    <property type="match status" value="1"/>
</dbReference>
<dbReference type="InterPro" id="IPR012340">
    <property type="entry name" value="NA-bd_OB-fold"/>
</dbReference>
<dbReference type="Pfam" id="PF09334">
    <property type="entry name" value="tRNA-synt_1g"/>
    <property type="match status" value="2"/>
</dbReference>
<dbReference type="CDD" id="cd00814">
    <property type="entry name" value="MetRS_core"/>
    <property type="match status" value="1"/>
</dbReference>
<dbReference type="PROSITE" id="PS50886">
    <property type="entry name" value="TRBD"/>
    <property type="match status" value="1"/>
</dbReference>
<dbReference type="InterPro" id="IPR023457">
    <property type="entry name" value="Met-tRNA_synth_2"/>
</dbReference>
<dbReference type="GO" id="GO:0006412">
    <property type="term" value="P:translation"/>
    <property type="evidence" value="ECO:0007669"/>
    <property type="project" value="UniProtKB-KW"/>
</dbReference>
<feature type="domain" description="TRNA-binding" evidence="15">
    <location>
        <begin position="646"/>
        <end position="750"/>
    </location>
</feature>
<name>A0ABD3LXD0_9STRA</name>
<dbReference type="InterPro" id="IPR014758">
    <property type="entry name" value="Met-tRNA_synth"/>
</dbReference>
<dbReference type="FunFam" id="2.170.220.10:FF:000002">
    <property type="entry name" value="Methionine--tRNA ligase"/>
    <property type="match status" value="1"/>
</dbReference>
<evidence type="ECO:0000256" key="14">
    <source>
        <dbReference type="SAM" id="Coils"/>
    </source>
</evidence>
<dbReference type="InterPro" id="IPR002547">
    <property type="entry name" value="tRNA-bd_dom"/>
</dbReference>
<evidence type="ECO:0000256" key="1">
    <source>
        <dbReference type="ARBA" id="ARBA00012838"/>
    </source>
</evidence>
<dbReference type="InterPro" id="IPR009080">
    <property type="entry name" value="tRNAsynth_Ia_anticodon-bd"/>
</dbReference>
<feature type="coiled-coil region" evidence="14">
    <location>
        <begin position="592"/>
        <end position="630"/>
    </location>
</feature>
<dbReference type="Pfam" id="PF01588">
    <property type="entry name" value="tRNA_bind"/>
    <property type="match status" value="1"/>
</dbReference>
<dbReference type="NCBIfam" id="TIGR00398">
    <property type="entry name" value="metG"/>
    <property type="match status" value="1"/>
</dbReference>
<evidence type="ECO:0000256" key="2">
    <source>
        <dbReference type="ARBA" id="ARBA00022490"/>
    </source>
</evidence>
<dbReference type="EC" id="6.1.1.10" evidence="1"/>
<evidence type="ECO:0000313" key="16">
    <source>
        <dbReference type="EMBL" id="KAL3756409.1"/>
    </source>
</evidence>
<keyword evidence="7 12" id="KW-0694">RNA-binding</keyword>
<dbReference type="GO" id="GO:0000049">
    <property type="term" value="F:tRNA binding"/>
    <property type="evidence" value="ECO:0007669"/>
    <property type="project" value="UniProtKB-UniRule"/>
</dbReference>
<gene>
    <name evidence="16" type="ORF">ACHAWU_007680</name>
</gene>
<dbReference type="CDD" id="cd02799">
    <property type="entry name" value="tRNA_bind_EMAP-II_like"/>
    <property type="match status" value="1"/>
</dbReference>
<dbReference type="SUPFAM" id="SSF47323">
    <property type="entry name" value="Anticodon-binding domain of a subclass of class I aminoacyl-tRNA synthetases"/>
    <property type="match status" value="1"/>
</dbReference>
<dbReference type="EMBL" id="JALLBG020000305">
    <property type="protein sequence ID" value="KAL3756409.1"/>
    <property type="molecule type" value="Genomic_DNA"/>
</dbReference>
<dbReference type="GO" id="GO:0004825">
    <property type="term" value="F:methionine-tRNA ligase activity"/>
    <property type="evidence" value="ECO:0007669"/>
    <property type="project" value="UniProtKB-EC"/>
</dbReference>
<keyword evidence="2" id="KW-0963">Cytoplasm</keyword>
<keyword evidence="9 13" id="KW-0030">Aminoacyl-tRNA synthetase</keyword>